<proteinExistence type="predicted"/>
<reference evidence="1" key="1">
    <citation type="submission" date="2021-01" db="EMBL/GenBank/DDBJ databases">
        <authorList>
            <person name="Corre E."/>
            <person name="Pelletier E."/>
            <person name="Niang G."/>
            <person name="Scheremetjew M."/>
            <person name="Finn R."/>
            <person name="Kale V."/>
            <person name="Holt S."/>
            <person name="Cochrane G."/>
            <person name="Meng A."/>
            <person name="Brown T."/>
            <person name="Cohen L."/>
        </authorList>
    </citation>
    <scope>NUCLEOTIDE SEQUENCE</scope>
    <source>
        <strain evidence="1">S3</strain>
    </source>
</reference>
<name>A0A7S3MYX2_9SPIT</name>
<evidence type="ECO:0000313" key="1">
    <source>
        <dbReference type="EMBL" id="CAE0328713.1"/>
    </source>
</evidence>
<dbReference type="AlphaFoldDB" id="A0A7S3MYX2"/>
<dbReference type="EMBL" id="HBIH01023441">
    <property type="protein sequence ID" value="CAE0328713.1"/>
    <property type="molecule type" value="Transcribed_RNA"/>
</dbReference>
<gene>
    <name evidence="1" type="ORF">SINC0208_LOCUS9341</name>
</gene>
<protein>
    <submittedName>
        <fullName evidence="1">Uncharacterized protein</fullName>
    </submittedName>
</protein>
<sequence>MFPPVKVSFEKLLEPLGFVADAGRRAVVVFLEQYFLEFFLLLLDELSFRKFCRLGDQTRVDLLEGILLVAVHSRHHLLGADHHLSRGVGVESIDLTVLNRVLLLSEVQQVHVFFSVFVHQPLVESNTAVLLSAEQVFLLHLLEFLLLLEAYFFFKHLLPHDIGP</sequence>
<organism evidence="1">
    <name type="scientific">Strombidium inclinatum</name>
    <dbReference type="NCBI Taxonomy" id="197538"/>
    <lineage>
        <taxon>Eukaryota</taxon>
        <taxon>Sar</taxon>
        <taxon>Alveolata</taxon>
        <taxon>Ciliophora</taxon>
        <taxon>Intramacronucleata</taxon>
        <taxon>Spirotrichea</taxon>
        <taxon>Oligotrichia</taxon>
        <taxon>Strombidiidae</taxon>
        <taxon>Strombidium</taxon>
    </lineage>
</organism>
<accession>A0A7S3MYX2</accession>